<dbReference type="Pfam" id="PF07519">
    <property type="entry name" value="Tannase"/>
    <property type="match status" value="1"/>
</dbReference>
<evidence type="ECO:0000256" key="3">
    <source>
        <dbReference type="ARBA" id="ARBA00022651"/>
    </source>
</evidence>
<dbReference type="GO" id="GO:0046872">
    <property type="term" value="F:metal ion binding"/>
    <property type="evidence" value="ECO:0007669"/>
    <property type="project" value="UniProtKB-KW"/>
</dbReference>
<reference evidence="11" key="1">
    <citation type="submission" date="2011-06" db="EMBL/GenBank/DDBJ databases">
        <title>The Genome Sequence of Fusarium oxysporum Fo47.</title>
        <authorList>
            <consortium name="The Broad Institute Genome Sequencing Platform"/>
            <person name="Ma L.-J."/>
            <person name="Gale L.R."/>
            <person name="Schwartz D.C."/>
            <person name="Zhou S."/>
            <person name="Corby-Kistler H."/>
            <person name="Young S.K."/>
            <person name="Zeng Q."/>
            <person name="Gargeya S."/>
            <person name="Fitzgerald M."/>
            <person name="Haas B."/>
            <person name="Abouelleil A."/>
            <person name="Alvarado L."/>
            <person name="Arachchi H.M."/>
            <person name="Berlin A."/>
            <person name="Brown A."/>
            <person name="Chapman S.B."/>
            <person name="Chen Z."/>
            <person name="Dunbar C."/>
            <person name="Freedman E."/>
            <person name="Gearin G."/>
            <person name="Gellesch M."/>
            <person name="Goldberg J."/>
            <person name="Griggs A."/>
            <person name="Gujja S."/>
            <person name="Heiman D."/>
            <person name="Howarth C."/>
            <person name="Larson L."/>
            <person name="Lui A."/>
            <person name="MacDonald P.J.P."/>
            <person name="Mehta T."/>
            <person name="Montmayeur A."/>
            <person name="Murphy C."/>
            <person name="Neiman D."/>
            <person name="Pearson M."/>
            <person name="Priest M."/>
            <person name="Roberts A."/>
            <person name="Saif S."/>
            <person name="Shea T."/>
            <person name="Shenoy N."/>
            <person name="Sisk P."/>
            <person name="Stolte C."/>
            <person name="Sykes S."/>
            <person name="Wortman J."/>
            <person name="Nusbaum C."/>
            <person name="Birren B."/>
        </authorList>
    </citation>
    <scope>NUCLEOTIDE SEQUENCE [LARGE SCALE GENOMIC DNA]</scope>
    <source>
        <strain evidence="11">Fo47</strain>
    </source>
</reference>
<gene>
    <name evidence="11" type="ORF">FOZG_18031</name>
</gene>
<keyword evidence="3" id="KW-0858">Xylan degradation</keyword>
<dbReference type="InterPro" id="IPR029058">
    <property type="entry name" value="AB_hydrolase_fold"/>
</dbReference>
<reference evidence="11" key="2">
    <citation type="submission" date="2014-02" db="EMBL/GenBank/DDBJ databases">
        <title>Annotation of the Genome Sequence of Fusarium oxysporum Fo47.</title>
        <authorList>
            <consortium name="The Broad Institute Genomics Platform"/>
            <person name="Ma L.-J."/>
            <person name="Corby-Kistler H."/>
            <person name="Broz K."/>
            <person name="Gale L.R."/>
            <person name="Jonkers W."/>
            <person name="O'Donnell K."/>
            <person name="Ploetz R."/>
            <person name="Steinberg C."/>
            <person name="Schwartz D.C."/>
            <person name="VanEtten H."/>
            <person name="Zhou S."/>
            <person name="Young S.K."/>
            <person name="Zeng Q."/>
            <person name="Gargeya S."/>
            <person name="Fitzgerald M."/>
            <person name="Abouelleil A."/>
            <person name="Alvarado L."/>
            <person name="Chapman S.B."/>
            <person name="Gainer-Dewar J."/>
            <person name="Goldberg J."/>
            <person name="Griggs A."/>
            <person name="Gujja S."/>
            <person name="Hansen M."/>
            <person name="Howarth C."/>
            <person name="Imamovic A."/>
            <person name="Ireland A."/>
            <person name="Larimer J."/>
            <person name="McCowan C."/>
            <person name="Murphy C."/>
            <person name="Pearson M."/>
            <person name="Poon T.W."/>
            <person name="Priest M."/>
            <person name="Roberts A."/>
            <person name="Saif S."/>
            <person name="Shea T."/>
            <person name="Sykes S."/>
            <person name="Wortman J."/>
            <person name="Nusbaum C."/>
            <person name="Birren B."/>
        </authorList>
    </citation>
    <scope>NUCLEOTIDE SEQUENCE</scope>
    <source>
        <strain evidence="11">Fo47</strain>
    </source>
</reference>
<name>W9JFP2_FUSOX</name>
<keyword evidence="7" id="KW-0106">Calcium</keyword>
<keyword evidence="2" id="KW-0719">Serine esterase</keyword>
<keyword evidence="3" id="KW-0119">Carbohydrate metabolism</keyword>
<evidence type="ECO:0000256" key="9">
    <source>
        <dbReference type="ARBA" id="ARBA00034075"/>
    </source>
</evidence>
<dbReference type="PANTHER" id="PTHR33938">
    <property type="entry name" value="FERULOYL ESTERASE B-RELATED"/>
    <property type="match status" value="1"/>
</dbReference>
<evidence type="ECO:0000256" key="2">
    <source>
        <dbReference type="ARBA" id="ARBA00022487"/>
    </source>
</evidence>
<dbReference type="VEuPathDB" id="FungiDB:FOZG_18031"/>
<evidence type="ECO:0000256" key="5">
    <source>
        <dbReference type="ARBA" id="ARBA00022729"/>
    </source>
</evidence>
<dbReference type="InterPro" id="IPR011118">
    <property type="entry name" value="Tannase/feruloyl_esterase"/>
</dbReference>
<comment type="catalytic activity">
    <reaction evidence="9">
        <text>feruloyl-polysaccharide + H2O = ferulate + polysaccharide.</text>
        <dbReference type="EC" id="3.1.1.73"/>
    </reaction>
</comment>
<evidence type="ECO:0000256" key="1">
    <source>
        <dbReference type="ARBA" id="ARBA00006249"/>
    </source>
</evidence>
<keyword evidence="3" id="KW-0624">Polysaccharide degradation</keyword>
<keyword evidence="4" id="KW-0479">Metal-binding</keyword>
<accession>W9JFP2</accession>
<dbReference type="HOGENOM" id="CLU_1348986_0_0_1"/>
<dbReference type="SUPFAM" id="SSF53474">
    <property type="entry name" value="alpha/beta-Hydrolases"/>
    <property type="match status" value="1"/>
</dbReference>
<dbReference type="GO" id="GO:0045493">
    <property type="term" value="P:xylan catabolic process"/>
    <property type="evidence" value="ECO:0007669"/>
    <property type="project" value="UniProtKB-KW"/>
</dbReference>
<keyword evidence="6 10" id="KW-0378">Hydrolase</keyword>
<evidence type="ECO:0000256" key="6">
    <source>
        <dbReference type="ARBA" id="ARBA00022801"/>
    </source>
</evidence>
<keyword evidence="8" id="KW-1015">Disulfide bond</keyword>
<evidence type="ECO:0000256" key="10">
    <source>
        <dbReference type="RuleBase" id="RU361238"/>
    </source>
</evidence>
<organism evidence="11">
    <name type="scientific">Fusarium oxysporum Fo47</name>
    <dbReference type="NCBI Taxonomy" id="660027"/>
    <lineage>
        <taxon>Eukaryota</taxon>
        <taxon>Fungi</taxon>
        <taxon>Dikarya</taxon>
        <taxon>Ascomycota</taxon>
        <taxon>Pezizomycotina</taxon>
        <taxon>Sordariomycetes</taxon>
        <taxon>Hypocreomycetidae</taxon>
        <taxon>Hypocreales</taxon>
        <taxon>Nectriaceae</taxon>
        <taxon>Fusarium</taxon>
        <taxon>Fusarium oxysporum species complex</taxon>
    </lineage>
</organism>
<comment type="similarity">
    <text evidence="1 10">Belongs to the tannase family.</text>
</comment>
<protein>
    <recommendedName>
        <fullName evidence="10">Carboxylic ester hydrolase</fullName>
        <ecNumber evidence="10">3.1.1.-</ecNumber>
    </recommendedName>
</protein>
<keyword evidence="5" id="KW-0732">Signal</keyword>
<dbReference type="EMBL" id="KI981473">
    <property type="protein sequence ID" value="EWZ28278.1"/>
    <property type="molecule type" value="Genomic_DNA"/>
</dbReference>
<evidence type="ECO:0000313" key="11">
    <source>
        <dbReference type="EMBL" id="EWZ28278.1"/>
    </source>
</evidence>
<dbReference type="AlphaFoldDB" id="W9JFP2"/>
<dbReference type="GO" id="GO:0030600">
    <property type="term" value="F:feruloyl esterase activity"/>
    <property type="evidence" value="ECO:0007669"/>
    <property type="project" value="UniProtKB-EC"/>
</dbReference>
<dbReference type="EC" id="3.1.1.-" evidence="10"/>
<evidence type="ECO:0000256" key="4">
    <source>
        <dbReference type="ARBA" id="ARBA00022723"/>
    </source>
</evidence>
<evidence type="ECO:0000256" key="7">
    <source>
        <dbReference type="ARBA" id="ARBA00022837"/>
    </source>
</evidence>
<dbReference type="PANTHER" id="PTHR33938:SF15">
    <property type="entry name" value="FERULOYL ESTERASE B-RELATED"/>
    <property type="match status" value="1"/>
</dbReference>
<dbReference type="Proteomes" id="UP000030766">
    <property type="component" value="Unassembled WGS sequence"/>
</dbReference>
<sequence>MYYGNEIRSDLPTVAPTTCNSTICTSGGQGTIQYAYRAFVKKDMKVQLKNATSRDFDTIFRNVKQIFASNLETNEIDLRDFRDAGGKIITYHGLADQSISPGGTLHYYNQVSDFVGNITSFYKYYRVPALGHCWGGNGGQPEALFDQLRAWVENGTEPESSPVVITKPDNTTQQQILCPYPQKAKFDALCKSKNSTTCWSCTK</sequence>
<evidence type="ECO:0000256" key="8">
    <source>
        <dbReference type="ARBA" id="ARBA00023157"/>
    </source>
</evidence>
<proteinExistence type="inferred from homology"/>